<evidence type="ECO:0000313" key="1">
    <source>
        <dbReference type="EMBL" id="KAJ3533366.1"/>
    </source>
</evidence>
<name>A0ACC1S6X4_9APHY</name>
<organism evidence="1 2">
    <name type="scientific">Phlebia brevispora</name>
    <dbReference type="NCBI Taxonomy" id="194682"/>
    <lineage>
        <taxon>Eukaryota</taxon>
        <taxon>Fungi</taxon>
        <taxon>Dikarya</taxon>
        <taxon>Basidiomycota</taxon>
        <taxon>Agaricomycotina</taxon>
        <taxon>Agaricomycetes</taxon>
        <taxon>Polyporales</taxon>
        <taxon>Meruliaceae</taxon>
        <taxon>Phlebia</taxon>
    </lineage>
</organism>
<accession>A0ACC1S6X4</accession>
<reference evidence="1" key="1">
    <citation type="submission" date="2022-07" db="EMBL/GenBank/DDBJ databases">
        <title>Genome Sequence of Phlebia brevispora.</title>
        <authorList>
            <person name="Buettner E."/>
        </authorList>
    </citation>
    <scope>NUCLEOTIDE SEQUENCE</scope>
    <source>
        <strain evidence="1">MPL23</strain>
    </source>
</reference>
<comment type="caution">
    <text evidence="1">The sequence shown here is derived from an EMBL/GenBank/DDBJ whole genome shotgun (WGS) entry which is preliminary data.</text>
</comment>
<dbReference type="Proteomes" id="UP001148662">
    <property type="component" value="Unassembled WGS sequence"/>
</dbReference>
<proteinExistence type="predicted"/>
<evidence type="ECO:0000313" key="2">
    <source>
        <dbReference type="Proteomes" id="UP001148662"/>
    </source>
</evidence>
<dbReference type="EMBL" id="JANHOG010001672">
    <property type="protein sequence ID" value="KAJ3533366.1"/>
    <property type="molecule type" value="Genomic_DNA"/>
</dbReference>
<sequence length="221" mass="24294">MSAADEIPGDISSYQESCAILDEMTQSMSSTREVVKTLQKKLGSSEIDVNDGISLLSTKAQVMVSYLQSLSILSARRALGHSLLERSAPAASFSSADRGARGVGAGDRVDAMIESRIVLEKIKVLEGRMRYQIEKLVRVAEEAPETAQSVVDDPLAFKPNPGALLNNEMSADEESGDEAGEEQERDGVYRPPKLAPMPYVEPQKKKDKERHLTRYRRRVLG</sequence>
<gene>
    <name evidence="1" type="ORF">NM688_g7293</name>
</gene>
<protein>
    <submittedName>
        <fullName evidence="1">Uncharacterized protein</fullName>
    </submittedName>
</protein>
<keyword evidence="2" id="KW-1185">Reference proteome</keyword>